<sequence length="289" mass="33863">MTRYSNFPAVSIVNCEFSLFGAHKYLSMVIVNANDELQLALPRIPKRANTIAAFSGYSSDSALSVATDTPLDWEHNWHFTDKLKEHRMCNTGDMTRGASRLAADRYMIERKLKELIRRKHLLLKEDRRFELQDTVPIFEKLEKMHPPLIYCRLKGMELRKLRRSVDPSLREDMDKSKNARTATSYLFRKRIEFLEKTLPCRNDPRILLTHGWKVFAKRENPENFKNVAKILRQRSAWVSKNCLSRSATVPRCDKLPQNEGVKYKKYFLVLLFLLTCFLVMATMSMMSYL</sequence>
<keyword evidence="1" id="KW-0812">Transmembrane</keyword>
<feature type="transmembrane region" description="Helical" evidence="1">
    <location>
        <begin position="266"/>
        <end position="288"/>
    </location>
</feature>
<reference evidence="2" key="2">
    <citation type="submission" date="2022-06" db="UniProtKB">
        <authorList>
            <consortium name="EnsemblMetazoa"/>
        </authorList>
    </citation>
    <scope>IDENTIFICATION</scope>
    <source>
        <strain evidence="2">DF5081</strain>
    </source>
</reference>
<dbReference type="AlphaFoldDB" id="A0A8R1HNT6"/>
<keyword evidence="3" id="KW-1185">Reference proteome</keyword>
<proteinExistence type="predicted"/>
<keyword evidence="1" id="KW-1133">Transmembrane helix</keyword>
<protein>
    <submittedName>
        <fullName evidence="2">Uncharacterized protein</fullName>
    </submittedName>
</protein>
<evidence type="ECO:0000313" key="2">
    <source>
        <dbReference type="EnsemblMetazoa" id="CJA07236.1"/>
    </source>
</evidence>
<dbReference type="EnsemblMetazoa" id="CJA07236.1">
    <property type="protein sequence ID" value="CJA07236.1"/>
    <property type="gene ID" value="WBGene00126440"/>
</dbReference>
<evidence type="ECO:0000313" key="3">
    <source>
        <dbReference type="Proteomes" id="UP000005237"/>
    </source>
</evidence>
<dbReference type="Proteomes" id="UP000005237">
    <property type="component" value="Unassembled WGS sequence"/>
</dbReference>
<name>A0A8R1HNT6_CAEJA</name>
<organism evidence="2 3">
    <name type="scientific">Caenorhabditis japonica</name>
    <dbReference type="NCBI Taxonomy" id="281687"/>
    <lineage>
        <taxon>Eukaryota</taxon>
        <taxon>Metazoa</taxon>
        <taxon>Ecdysozoa</taxon>
        <taxon>Nematoda</taxon>
        <taxon>Chromadorea</taxon>
        <taxon>Rhabditida</taxon>
        <taxon>Rhabditina</taxon>
        <taxon>Rhabditomorpha</taxon>
        <taxon>Rhabditoidea</taxon>
        <taxon>Rhabditidae</taxon>
        <taxon>Peloderinae</taxon>
        <taxon>Caenorhabditis</taxon>
    </lineage>
</organism>
<reference evidence="3" key="1">
    <citation type="submission" date="2010-08" db="EMBL/GenBank/DDBJ databases">
        <authorList>
            <consortium name="Caenorhabditis japonica Sequencing Consortium"/>
            <person name="Wilson R.K."/>
        </authorList>
    </citation>
    <scope>NUCLEOTIDE SEQUENCE [LARGE SCALE GENOMIC DNA]</scope>
    <source>
        <strain evidence="3">DF5081</strain>
    </source>
</reference>
<accession>A0A8R1HNT6</accession>
<evidence type="ECO:0000256" key="1">
    <source>
        <dbReference type="SAM" id="Phobius"/>
    </source>
</evidence>
<keyword evidence="1" id="KW-0472">Membrane</keyword>